<evidence type="ECO:0000313" key="2">
    <source>
        <dbReference type="Proteomes" id="UP001589683"/>
    </source>
</evidence>
<gene>
    <name evidence="1" type="ORF">ACFFUT_07965</name>
</gene>
<sequence>MNTRILLIAILVCFAVFAMLVGNRYLQQQHLSNAAASNAHKYIANLIAEGDRTINLTGFPELKILPSNLAEVGSLFTLDLSGTKISDLSALVVHQDLTRLTLRDTWVVDLMPIASHPRLTNLDIGGSWVSDLSPLADMPSLERLDIGKLQVETLEPLTRANALAWINLHKAYALDGSNSSFEQLSSAVPEVYNGSAFQQGYRPGTLYQLKVAIARWREVHNLNDIGGF</sequence>
<proteinExistence type="predicted"/>
<dbReference type="RefSeq" id="WP_213891001.1">
    <property type="nucleotide sequence ID" value="NZ_JAGFNU010000017.1"/>
</dbReference>
<evidence type="ECO:0000313" key="1">
    <source>
        <dbReference type="EMBL" id="MFB9231718.1"/>
    </source>
</evidence>
<organism evidence="1 2">
    <name type="scientific">Pseudohalocynthiibacter aestuariivivens</name>
    <dbReference type="NCBI Taxonomy" id="1591409"/>
    <lineage>
        <taxon>Bacteria</taxon>
        <taxon>Pseudomonadati</taxon>
        <taxon>Pseudomonadota</taxon>
        <taxon>Alphaproteobacteria</taxon>
        <taxon>Rhodobacterales</taxon>
        <taxon>Paracoccaceae</taxon>
        <taxon>Pseudohalocynthiibacter</taxon>
    </lineage>
</organism>
<accession>A0ABV5JE37</accession>
<dbReference type="InterPro" id="IPR032675">
    <property type="entry name" value="LRR_dom_sf"/>
</dbReference>
<dbReference type="Gene3D" id="3.80.10.10">
    <property type="entry name" value="Ribonuclease Inhibitor"/>
    <property type="match status" value="1"/>
</dbReference>
<dbReference type="EMBL" id="JBHMEA010000025">
    <property type="protein sequence ID" value="MFB9231718.1"/>
    <property type="molecule type" value="Genomic_DNA"/>
</dbReference>
<keyword evidence="2" id="KW-1185">Reference proteome</keyword>
<comment type="caution">
    <text evidence="1">The sequence shown here is derived from an EMBL/GenBank/DDBJ whole genome shotgun (WGS) entry which is preliminary data.</text>
</comment>
<reference evidence="1 2" key="1">
    <citation type="submission" date="2024-09" db="EMBL/GenBank/DDBJ databases">
        <authorList>
            <person name="Sun Q."/>
            <person name="Mori K."/>
        </authorList>
    </citation>
    <scope>NUCLEOTIDE SEQUENCE [LARGE SCALE GENOMIC DNA]</scope>
    <source>
        <strain evidence="1 2">CECT 8726</strain>
    </source>
</reference>
<name>A0ABV5JE37_9RHOB</name>
<protein>
    <recommendedName>
        <fullName evidence="3">Leucine-rich repeat domain-containing protein</fullName>
    </recommendedName>
</protein>
<dbReference type="Proteomes" id="UP001589683">
    <property type="component" value="Unassembled WGS sequence"/>
</dbReference>
<evidence type="ECO:0008006" key="3">
    <source>
        <dbReference type="Google" id="ProtNLM"/>
    </source>
</evidence>
<dbReference type="SUPFAM" id="SSF52058">
    <property type="entry name" value="L domain-like"/>
    <property type="match status" value="1"/>
</dbReference>